<feature type="domain" description="Fibronectin type-III" evidence="1">
    <location>
        <begin position="360"/>
        <end position="453"/>
    </location>
</feature>
<dbReference type="SUPFAM" id="SSF49265">
    <property type="entry name" value="Fibronectin type III"/>
    <property type="match status" value="1"/>
</dbReference>
<dbReference type="STRING" id="771875.Ferpe_1998"/>
<accession>H9UEV3</accession>
<keyword evidence="3" id="KW-1185">Reference proteome</keyword>
<proteinExistence type="predicted"/>
<dbReference type="Pfam" id="PF07581">
    <property type="entry name" value="Glug"/>
    <property type="match status" value="1"/>
</dbReference>
<dbReference type="EMBL" id="CP003260">
    <property type="protein sequence ID" value="AFG36046.1"/>
    <property type="molecule type" value="Genomic_DNA"/>
</dbReference>
<dbReference type="KEGG" id="fpe:Ferpe_1998"/>
<dbReference type="Gene3D" id="2.160.20.110">
    <property type="match status" value="1"/>
</dbReference>
<reference evidence="2" key="1">
    <citation type="submission" date="2012-03" db="EMBL/GenBank/DDBJ databases">
        <title>Complete sequence of Fervidobacterium pennivorans DSM 9078.</title>
        <authorList>
            <consortium name="US DOE Joint Genome Institute"/>
            <person name="Lucas S."/>
            <person name="Han J."/>
            <person name="Lapidus A."/>
            <person name="Cheng J.-F."/>
            <person name="Goodwin L."/>
            <person name="Pitluck S."/>
            <person name="Peters L."/>
            <person name="Ovchinnikova G."/>
            <person name="Lu M."/>
            <person name="Detter J.C."/>
            <person name="Han C."/>
            <person name="Tapia R."/>
            <person name="Land M."/>
            <person name="Hauser L."/>
            <person name="Kyrpides N."/>
            <person name="Ivanova N."/>
            <person name="Pagani I."/>
            <person name="Noll K.M."/>
            <person name="Woyke T."/>
        </authorList>
    </citation>
    <scope>NUCLEOTIDE SEQUENCE</scope>
    <source>
        <strain evidence="2">DSM 9078</strain>
    </source>
</reference>
<protein>
    <submittedName>
        <fullName evidence="2">GLUG motif-containing protein</fullName>
    </submittedName>
</protein>
<dbReference type="PROSITE" id="PS50853">
    <property type="entry name" value="FN3"/>
    <property type="match status" value="1"/>
</dbReference>
<name>H9UEV3_FERPD</name>
<evidence type="ECO:0000259" key="1">
    <source>
        <dbReference type="PROSITE" id="PS50853"/>
    </source>
</evidence>
<organism evidence="2 3">
    <name type="scientific">Fervidobacterium pennivorans (strain DSM 9078 / Ven5)</name>
    <dbReference type="NCBI Taxonomy" id="771875"/>
    <lineage>
        <taxon>Bacteria</taxon>
        <taxon>Thermotogati</taxon>
        <taxon>Thermotogota</taxon>
        <taxon>Thermotogae</taxon>
        <taxon>Thermotogales</taxon>
        <taxon>Fervidobacteriaceae</taxon>
        <taxon>Fervidobacterium</taxon>
    </lineage>
</organism>
<dbReference type="Proteomes" id="UP000007384">
    <property type="component" value="Chromosome"/>
</dbReference>
<dbReference type="InterPro" id="IPR003961">
    <property type="entry name" value="FN3_dom"/>
</dbReference>
<sequence length="785" mass="86334">MRKFYWVALGLTILLVLFSCTQKPVTGPVSVKVNVNLLSSTTVKAFEPRLTGYFSDIEKIYLTVKDSSNQTILSTETTNKTNPSFSFTLPNAGTYSFYVEAKRSDNTRVFTGQKENVTITTGNNEVVIDGILVNGTLKANVEIDSTVWERYNVDSAVLEFKKDIATEWTQKSLTISSTKTMVEELLYPSMYTVRFKISLIAKDQYTIPENWSNMSNPAQVTIPIDPDRVRNVTFKVVFDSERNEPQVIAVLTQITLPYAPEVSNLTAVWNKISNELILSWNYEEQNATFYIYKELKDNDNNTYYEYVGNTQNKTFTIVNFTQSEYDRINGIAINAVVDDKESGLKVLEKTQITELQVPNAPGNVAGSYEDYSQKLTLTWDAVSGQDVKYKVYKKLATDNDFILVQDNITTTTITIDLPLTEWNNLEKVAVSAYNNDGESQKTELEKSNITLSDFAGGSGTADEPYLIGNARQLQNIGKSEYLNTGKYFKLIADIDLTGVTWTPIGTYSSNLSTSAFVGVFDGNGHKIMNISFNDTTKSNVGLFGYLYNATVTNLIIENANITAKQYVGALSGCAKNSTVEKVGVRNSILRAENSYYAYVGGLIGDVNADNSSTNTMIIRQCFASNVTVSAPNYDNARAGGLLGRFYANAVETGTIENCYATGTVNFMSTTSSNIGGLIGLVSKNTTYGGSVKIANCYAAVAPNMSGNANWKGFIGGSSVPATSDSGNNFFDTDVAGETAGSASASLQTGKPTSEMKQQATFSGWDFTNIWKIDEGNDYPRLKWEF</sequence>
<dbReference type="InterPro" id="IPR036116">
    <property type="entry name" value="FN3_sf"/>
</dbReference>
<dbReference type="OrthoDB" id="49132at2"/>
<dbReference type="RefSeq" id="WP_014452473.1">
    <property type="nucleotide sequence ID" value="NC_017095.1"/>
</dbReference>
<evidence type="ECO:0000313" key="3">
    <source>
        <dbReference type="Proteomes" id="UP000007384"/>
    </source>
</evidence>
<dbReference type="PATRIC" id="fig|771875.3.peg.2026"/>
<dbReference type="InterPro" id="IPR011493">
    <property type="entry name" value="GLUG"/>
</dbReference>
<dbReference type="PROSITE" id="PS51257">
    <property type="entry name" value="PROKAR_LIPOPROTEIN"/>
    <property type="match status" value="1"/>
</dbReference>
<evidence type="ECO:0000313" key="2">
    <source>
        <dbReference type="EMBL" id="AFG36046.1"/>
    </source>
</evidence>
<dbReference type="Gene3D" id="2.60.40.10">
    <property type="entry name" value="Immunoglobulins"/>
    <property type="match status" value="1"/>
</dbReference>
<dbReference type="eggNOG" id="COG1525">
    <property type="taxonomic scope" value="Bacteria"/>
</dbReference>
<dbReference type="InterPro" id="IPR013783">
    <property type="entry name" value="Ig-like_fold"/>
</dbReference>
<dbReference type="eggNOG" id="COG0366">
    <property type="taxonomic scope" value="Bacteria"/>
</dbReference>
<dbReference type="HOGENOM" id="CLU_357063_0_0_0"/>
<dbReference type="AlphaFoldDB" id="H9UEV3"/>
<gene>
    <name evidence="2" type="ordered locus">Ferpe_1998</name>
</gene>